<evidence type="ECO:0000313" key="3">
    <source>
        <dbReference type="EMBL" id="PSK92172.1"/>
    </source>
</evidence>
<dbReference type="EMBL" id="PYGD01000004">
    <property type="protein sequence ID" value="PSK92172.1"/>
    <property type="molecule type" value="Genomic_DNA"/>
</dbReference>
<keyword evidence="1" id="KW-1133">Transmembrane helix</keyword>
<feature type="transmembrane region" description="Helical" evidence="1">
    <location>
        <begin position="74"/>
        <end position="93"/>
    </location>
</feature>
<reference evidence="3 4" key="1">
    <citation type="submission" date="2018-03" db="EMBL/GenBank/DDBJ databases">
        <title>Genomic Encyclopedia of Type Strains, Phase III (KMG-III): the genomes of soil and plant-associated and newly described type strains.</title>
        <authorList>
            <person name="Whitman W."/>
        </authorList>
    </citation>
    <scope>NUCLEOTIDE SEQUENCE [LARGE SCALE GENOMIC DNA]</scope>
    <source>
        <strain evidence="3 4">CGMCC 1.12700</strain>
    </source>
</reference>
<dbReference type="RefSeq" id="WP_106523235.1">
    <property type="nucleotide sequence ID" value="NZ_PYGD01000004.1"/>
</dbReference>
<dbReference type="OrthoDB" id="1801976at2"/>
<keyword evidence="1" id="KW-0472">Membrane</keyword>
<dbReference type="NCBIfam" id="TIGR04477">
    <property type="entry name" value="sorted_by_XrtN"/>
    <property type="match status" value="1"/>
</dbReference>
<name>A0A2P8D4N5_9BACT</name>
<feature type="transmembrane region" description="Helical" evidence="1">
    <location>
        <begin position="99"/>
        <end position="117"/>
    </location>
</feature>
<dbReference type="AlphaFoldDB" id="A0A2P8D4N5"/>
<feature type="transmembrane region" description="Helical" evidence="1">
    <location>
        <begin position="155"/>
        <end position="180"/>
    </location>
</feature>
<protein>
    <submittedName>
        <fullName evidence="3">XrtN system VIT domain protein</fullName>
    </submittedName>
</protein>
<dbReference type="Pfam" id="PF08487">
    <property type="entry name" value="VIT"/>
    <property type="match status" value="1"/>
</dbReference>
<dbReference type="InterPro" id="IPR031005">
    <property type="entry name" value="Sorted_by_XrtN"/>
</dbReference>
<evidence type="ECO:0000256" key="1">
    <source>
        <dbReference type="SAM" id="Phobius"/>
    </source>
</evidence>
<accession>A0A2P8D4N5</accession>
<feature type="transmembrane region" description="Helical" evidence="1">
    <location>
        <begin position="41"/>
        <end position="62"/>
    </location>
</feature>
<organism evidence="3 4">
    <name type="scientific">Taibaiella chishuiensis</name>
    <dbReference type="NCBI Taxonomy" id="1434707"/>
    <lineage>
        <taxon>Bacteria</taxon>
        <taxon>Pseudomonadati</taxon>
        <taxon>Bacteroidota</taxon>
        <taxon>Chitinophagia</taxon>
        <taxon>Chitinophagales</taxon>
        <taxon>Chitinophagaceae</taxon>
        <taxon>Taibaiella</taxon>
    </lineage>
</organism>
<feature type="domain" description="VIT" evidence="2">
    <location>
        <begin position="321"/>
        <end position="456"/>
    </location>
</feature>
<dbReference type="PROSITE" id="PS51468">
    <property type="entry name" value="VIT"/>
    <property type="match status" value="1"/>
</dbReference>
<sequence>MPATILPETQKDYQRIGVLLVLCSAAVYGIASLAGLKAETFFGIFLINYAVSLLYGCLIIFSRKRRSGPKGLHCFLLCLVLALISAYALNHFIPVFESSVPWLSCCLVVVAAAYTSLGYMDRFRAWQRILAGFVTGTGLLLFLYLSIFLLPLAPFALVGSVFLGISLHALVPLFFVIFTIKWMVEVGREYRYVAASFFAGLLFSFLVILLFCLQWNRIDRLVHHCYQRSFVADNTDLPAWMKVAQRLSGNWLTEEYLKAGFVYTVAKQDDNWLDWSLPRVDFEETRKHDPLIVIATFFNNRQALNEEERLKVLESAFGARHKTLERLWRGDDLQTTDVVTHVRLWPELRMAYTEKTLTVGRRHGGTDNRWSGQEAIYTFHLPEGGVVTALSLWIDGREAPGILTTKGKAAQAYRQIVGVESRDPSVVHWQEGNTVSVRVFPVPADGSRMFKIGITAPLATVKDRLFYDNIYFEGPDAATAREVVRLDWVGKTAPEQPEGFEPGAPGRFMREGNYQQHWQLDVAAPPVSNGSFAFNGKTYTVAAFEPQRDAAFFDKIYLDLNGSWTRREFDAAWHTFSGKAVYVYDDGLVQLSDKNREKIFRRMQDYHFSLFPLQEIDEPATALLVTKGGSEGPAIGDLKDTEFGQRLDAWLQQGQKLRLFNLGRTLNPYLSTLKEHRAFVYEQGDTELLQQLVTGSSFATDAERADKIVLERAGIQVTSGAGTTDTHAPDHVMRLFTYNHLMQQLRSGLYTNHEVDTALVAEAQEAGIVSPLSSLVVLETAADYNRFDISQSKNSLQNASMKSKGAVPEPEEWALIAIAAALVVFLYRKKQLKVLWKSS</sequence>
<comment type="caution">
    <text evidence="3">The sequence shown here is derived from an EMBL/GenBank/DDBJ whole genome shotgun (WGS) entry which is preliminary data.</text>
</comment>
<keyword evidence="4" id="KW-1185">Reference proteome</keyword>
<gene>
    <name evidence="3" type="ORF">B0I18_104270</name>
</gene>
<feature type="transmembrane region" description="Helical" evidence="1">
    <location>
        <begin position="129"/>
        <end position="149"/>
    </location>
</feature>
<evidence type="ECO:0000313" key="4">
    <source>
        <dbReference type="Proteomes" id="UP000240572"/>
    </source>
</evidence>
<proteinExistence type="predicted"/>
<dbReference type="Proteomes" id="UP000240572">
    <property type="component" value="Unassembled WGS sequence"/>
</dbReference>
<dbReference type="InterPro" id="IPR013694">
    <property type="entry name" value="VIT"/>
</dbReference>
<evidence type="ECO:0000259" key="2">
    <source>
        <dbReference type="PROSITE" id="PS51468"/>
    </source>
</evidence>
<feature type="transmembrane region" description="Helical" evidence="1">
    <location>
        <begin position="16"/>
        <end position="35"/>
    </location>
</feature>
<keyword evidence="1" id="KW-0812">Transmembrane</keyword>
<feature type="transmembrane region" description="Helical" evidence="1">
    <location>
        <begin position="192"/>
        <end position="216"/>
    </location>
</feature>